<organism evidence="1 3">
    <name type="scientific">Cucumis melo var. makuwa</name>
    <name type="common">Oriental melon</name>
    <dbReference type="NCBI Taxonomy" id="1194695"/>
    <lineage>
        <taxon>Eukaryota</taxon>
        <taxon>Viridiplantae</taxon>
        <taxon>Streptophyta</taxon>
        <taxon>Embryophyta</taxon>
        <taxon>Tracheophyta</taxon>
        <taxon>Spermatophyta</taxon>
        <taxon>Magnoliopsida</taxon>
        <taxon>eudicotyledons</taxon>
        <taxon>Gunneridae</taxon>
        <taxon>Pentapetalae</taxon>
        <taxon>rosids</taxon>
        <taxon>fabids</taxon>
        <taxon>Cucurbitales</taxon>
        <taxon>Cucurbitaceae</taxon>
        <taxon>Benincaseae</taxon>
        <taxon>Cucumis</taxon>
    </lineage>
</organism>
<gene>
    <name evidence="2" type="ORF">E5676_scaffold1702G00240</name>
    <name evidence="1" type="ORF">E6C27_scaffold1276G00580</name>
</gene>
<evidence type="ECO:0000313" key="4">
    <source>
        <dbReference type="Proteomes" id="UP000321947"/>
    </source>
</evidence>
<dbReference type="Proteomes" id="UP000321947">
    <property type="component" value="Unassembled WGS sequence"/>
</dbReference>
<protein>
    <submittedName>
        <fullName evidence="1">Uncharacterized protein</fullName>
    </submittedName>
</protein>
<evidence type="ECO:0000313" key="1">
    <source>
        <dbReference type="EMBL" id="KAA0033207.1"/>
    </source>
</evidence>
<dbReference type="EMBL" id="SSTE01020942">
    <property type="protein sequence ID" value="KAA0033207.1"/>
    <property type="molecule type" value="Genomic_DNA"/>
</dbReference>
<name>A0A5A7SV60_CUCMM</name>
<dbReference type="AlphaFoldDB" id="A0A5A7SV60"/>
<comment type="caution">
    <text evidence="1">The sequence shown here is derived from an EMBL/GenBank/DDBJ whole genome shotgun (WGS) entry which is preliminary data.</text>
</comment>
<accession>A0A5A7SV60</accession>
<sequence>MVKTIARLKGAINASDLALKETCLAYEIVFFISGRVIHRDSSYAITHIIRWSCTYSPGLKAYINLIEPTGDEPTYLNQSLDIPKMEGCEEDLHVPAPQHVESAPPCTHIEHPPPPPHLRILIHLLG</sequence>
<dbReference type="EMBL" id="SSTD01013242">
    <property type="protein sequence ID" value="TYK07507.1"/>
    <property type="molecule type" value="Genomic_DNA"/>
</dbReference>
<evidence type="ECO:0000313" key="3">
    <source>
        <dbReference type="Proteomes" id="UP000321393"/>
    </source>
</evidence>
<dbReference type="Proteomes" id="UP000321393">
    <property type="component" value="Unassembled WGS sequence"/>
</dbReference>
<proteinExistence type="predicted"/>
<evidence type="ECO:0000313" key="2">
    <source>
        <dbReference type="EMBL" id="TYK07507.1"/>
    </source>
</evidence>
<reference evidence="3 4" key="1">
    <citation type="submission" date="2019-08" db="EMBL/GenBank/DDBJ databases">
        <title>Draft genome sequences of two oriental melons (Cucumis melo L. var makuwa).</title>
        <authorList>
            <person name="Kwon S.-Y."/>
        </authorList>
    </citation>
    <scope>NUCLEOTIDE SEQUENCE [LARGE SCALE GENOMIC DNA]</scope>
    <source>
        <strain evidence="4">cv. Chang Bougi</strain>
        <strain evidence="3">cv. SW 3</strain>
        <tissue evidence="1">Leaf</tissue>
    </source>
</reference>